<dbReference type="EMBL" id="CAUYUJ010005817">
    <property type="protein sequence ID" value="CAK0815074.1"/>
    <property type="molecule type" value="Genomic_DNA"/>
</dbReference>
<protein>
    <submittedName>
        <fullName evidence="1">Uncharacterized protein</fullName>
    </submittedName>
</protein>
<name>A0ABN9R9C2_9DINO</name>
<gene>
    <name evidence="1" type="ORF">PCOR1329_LOCUS18501</name>
</gene>
<feature type="non-terminal residue" evidence="1">
    <location>
        <position position="349"/>
    </location>
</feature>
<keyword evidence="2" id="KW-1185">Reference proteome</keyword>
<evidence type="ECO:0000313" key="2">
    <source>
        <dbReference type="Proteomes" id="UP001189429"/>
    </source>
</evidence>
<sequence length="349" mass="39116">MPFLPIFDAVHRFATKYRDAARPLSDGVRRELRWAVGLLPLLWANLRAEWETRVHATVASEQGRWVVQREVDIDWARALGRENDRWRLNPVQDAPAAVLDGGRQVVSSGGWGRSEHIVVSHRRDCRSAVEELRELDADEPAGGGLAARQAALSTSAWPPPQAGARRVHPEQRQRLGVTRAAPPVGRARLQQRSVPPLTLAKYELVWSRFLEWRRLSGVPEATQRREGRAQGAPFEDLLGAWHALGVAEEYLNGEHTHIGSHLGAEAKFHIHDFGKSGSRRLPQAKQILHGWRRLAPRRTRLPLPRTAEALLAEQVALDGHWATAALVVLSFHCHFGPSEDFKLLLDPVL</sequence>
<organism evidence="1 2">
    <name type="scientific">Prorocentrum cordatum</name>
    <dbReference type="NCBI Taxonomy" id="2364126"/>
    <lineage>
        <taxon>Eukaryota</taxon>
        <taxon>Sar</taxon>
        <taxon>Alveolata</taxon>
        <taxon>Dinophyceae</taxon>
        <taxon>Prorocentrales</taxon>
        <taxon>Prorocentraceae</taxon>
        <taxon>Prorocentrum</taxon>
    </lineage>
</organism>
<proteinExistence type="predicted"/>
<comment type="caution">
    <text evidence="1">The sequence shown here is derived from an EMBL/GenBank/DDBJ whole genome shotgun (WGS) entry which is preliminary data.</text>
</comment>
<accession>A0ABN9R9C2</accession>
<dbReference type="Proteomes" id="UP001189429">
    <property type="component" value="Unassembled WGS sequence"/>
</dbReference>
<reference evidence="1" key="1">
    <citation type="submission" date="2023-10" db="EMBL/GenBank/DDBJ databases">
        <authorList>
            <person name="Chen Y."/>
            <person name="Shah S."/>
            <person name="Dougan E. K."/>
            <person name="Thang M."/>
            <person name="Chan C."/>
        </authorList>
    </citation>
    <scope>NUCLEOTIDE SEQUENCE [LARGE SCALE GENOMIC DNA]</scope>
</reference>
<evidence type="ECO:0000313" key="1">
    <source>
        <dbReference type="EMBL" id="CAK0815074.1"/>
    </source>
</evidence>